<accession>K9W850</accession>
<evidence type="ECO:0000256" key="1">
    <source>
        <dbReference type="SAM" id="MobiDB-lite"/>
    </source>
</evidence>
<sequence>MINHRKLSVYLPEKLYQVLIYYQGQQGFETASDATVEILSQFFNKANEGKQYATVEQVETLKENVIHLSQQIVQLRQLITSSAPNAADRTLYAESNPYNVESTNFEEAEDEPDEILSDFIEH</sequence>
<dbReference type="HOGENOM" id="CLU_2024064_0_0_3"/>
<dbReference type="EMBL" id="CP003630">
    <property type="protein sequence ID" value="AFZ16006.1"/>
    <property type="molecule type" value="Genomic_DNA"/>
</dbReference>
<dbReference type="Proteomes" id="UP000010471">
    <property type="component" value="Chromosome"/>
</dbReference>
<gene>
    <name evidence="2" type="ORF">Mic7113_0065</name>
</gene>
<keyword evidence="3" id="KW-1185">Reference proteome</keyword>
<dbReference type="AlphaFoldDB" id="K9W850"/>
<dbReference type="STRING" id="1173027.Mic7113_0065"/>
<evidence type="ECO:0000313" key="2">
    <source>
        <dbReference type="EMBL" id="AFZ16006.1"/>
    </source>
</evidence>
<reference evidence="2 3" key="1">
    <citation type="submission" date="2012-06" db="EMBL/GenBank/DDBJ databases">
        <title>Finished chromosome of genome of Microcoleus sp. PCC 7113.</title>
        <authorList>
            <consortium name="US DOE Joint Genome Institute"/>
            <person name="Gugger M."/>
            <person name="Coursin T."/>
            <person name="Rippka R."/>
            <person name="Tandeau De Marsac N."/>
            <person name="Huntemann M."/>
            <person name="Wei C.-L."/>
            <person name="Han J."/>
            <person name="Detter J.C."/>
            <person name="Han C."/>
            <person name="Tapia R."/>
            <person name="Chen A."/>
            <person name="Kyrpides N."/>
            <person name="Mavromatis K."/>
            <person name="Markowitz V."/>
            <person name="Szeto E."/>
            <person name="Ivanova N."/>
            <person name="Pagani I."/>
            <person name="Pati A."/>
            <person name="Goodwin L."/>
            <person name="Nordberg H.P."/>
            <person name="Cantor M.N."/>
            <person name="Hua S.X."/>
            <person name="Woyke T."/>
            <person name="Kerfeld C.A."/>
        </authorList>
    </citation>
    <scope>NUCLEOTIDE SEQUENCE [LARGE SCALE GENOMIC DNA]</scope>
    <source>
        <strain evidence="2 3">PCC 7113</strain>
    </source>
</reference>
<proteinExistence type="predicted"/>
<evidence type="ECO:0000313" key="3">
    <source>
        <dbReference type="Proteomes" id="UP000010471"/>
    </source>
</evidence>
<dbReference type="RefSeq" id="WP_015180170.1">
    <property type="nucleotide sequence ID" value="NC_019738.1"/>
</dbReference>
<name>K9W850_9CYAN</name>
<dbReference type="KEGG" id="mic:Mic7113_0065"/>
<feature type="region of interest" description="Disordered" evidence="1">
    <location>
        <begin position="98"/>
        <end position="122"/>
    </location>
</feature>
<dbReference type="OrthoDB" id="9903640at2"/>
<protein>
    <submittedName>
        <fullName evidence="2">Uncharacterized protein</fullName>
    </submittedName>
</protein>
<feature type="compositionally biased region" description="Acidic residues" evidence="1">
    <location>
        <begin position="104"/>
        <end position="116"/>
    </location>
</feature>
<organism evidence="2 3">
    <name type="scientific">Allocoleopsis franciscana PCC 7113</name>
    <dbReference type="NCBI Taxonomy" id="1173027"/>
    <lineage>
        <taxon>Bacteria</taxon>
        <taxon>Bacillati</taxon>
        <taxon>Cyanobacteriota</taxon>
        <taxon>Cyanophyceae</taxon>
        <taxon>Coleofasciculales</taxon>
        <taxon>Coleofasciculaceae</taxon>
        <taxon>Allocoleopsis</taxon>
        <taxon>Allocoleopsis franciscana</taxon>
    </lineage>
</organism>